<dbReference type="Proteomes" id="UP001176468">
    <property type="component" value="Unassembled WGS sequence"/>
</dbReference>
<dbReference type="PANTHER" id="PTHR30558:SF12">
    <property type="entry name" value="BIOPOLYMER TRANSPORT PROTEIN EXBD"/>
    <property type="match status" value="1"/>
</dbReference>
<dbReference type="EMBL" id="JAUQSZ010000008">
    <property type="protein sequence ID" value="MDO7843229.1"/>
    <property type="molecule type" value="Genomic_DNA"/>
</dbReference>
<organism evidence="14 15">
    <name type="scientific">Sphingomonas immobilis</name>
    <dbReference type="NCBI Taxonomy" id="3063997"/>
    <lineage>
        <taxon>Bacteria</taxon>
        <taxon>Pseudomonadati</taxon>
        <taxon>Pseudomonadota</taxon>
        <taxon>Alphaproteobacteria</taxon>
        <taxon>Sphingomonadales</taxon>
        <taxon>Sphingomonadaceae</taxon>
        <taxon>Sphingomonas</taxon>
    </lineage>
</organism>
<dbReference type="Pfam" id="PF02472">
    <property type="entry name" value="ExbD"/>
    <property type="match status" value="1"/>
</dbReference>
<keyword evidence="5 12" id="KW-0813">Transport</keyword>
<evidence type="ECO:0000256" key="13">
    <source>
        <dbReference type="SAM" id="Phobius"/>
    </source>
</evidence>
<evidence type="ECO:0000256" key="8">
    <source>
        <dbReference type="ARBA" id="ARBA00022692"/>
    </source>
</evidence>
<keyword evidence="9 12" id="KW-0653">Protein transport</keyword>
<evidence type="ECO:0000256" key="9">
    <source>
        <dbReference type="ARBA" id="ARBA00022927"/>
    </source>
</evidence>
<evidence type="ECO:0000256" key="6">
    <source>
        <dbReference type="ARBA" id="ARBA00022475"/>
    </source>
</evidence>
<dbReference type="RefSeq" id="WP_304561682.1">
    <property type="nucleotide sequence ID" value="NZ_JAUQSZ010000008.1"/>
</dbReference>
<comment type="subunit">
    <text evidence="4">The accessory proteins ExbB and ExbD seem to form a complex with TonB.</text>
</comment>
<gene>
    <name evidence="14" type="ORF">Q5H94_12915</name>
</gene>
<evidence type="ECO:0000256" key="4">
    <source>
        <dbReference type="ARBA" id="ARBA00011471"/>
    </source>
</evidence>
<comment type="caution">
    <text evidence="14">The sequence shown here is derived from an EMBL/GenBank/DDBJ whole genome shotgun (WGS) entry which is preliminary data.</text>
</comment>
<evidence type="ECO:0000256" key="1">
    <source>
        <dbReference type="ARBA" id="ARBA00003540"/>
    </source>
</evidence>
<evidence type="ECO:0000256" key="11">
    <source>
        <dbReference type="ARBA" id="ARBA00023136"/>
    </source>
</evidence>
<proteinExistence type="inferred from homology"/>
<evidence type="ECO:0000256" key="10">
    <source>
        <dbReference type="ARBA" id="ARBA00022989"/>
    </source>
</evidence>
<keyword evidence="15" id="KW-1185">Reference proteome</keyword>
<comment type="similarity">
    <text evidence="3 12">Belongs to the ExbD/TolR family.</text>
</comment>
<comment type="subcellular location">
    <subcellularLocation>
        <location evidence="2">Cell inner membrane</location>
        <topology evidence="2">Single-pass type II membrane protein</topology>
    </subcellularLocation>
    <subcellularLocation>
        <location evidence="12">Cell membrane</location>
        <topology evidence="12">Single-pass type II membrane protein</topology>
    </subcellularLocation>
</comment>
<reference evidence="14" key="1">
    <citation type="submission" date="2023-07" db="EMBL/GenBank/DDBJ databases">
        <authorList>
            <person name="Kim M.K."/>
        </authorList>
    </citation>
    <scope>NUCLEOTIDE SEQUENCE</scope>
    <source>
        <strain evidence="14">CA1-15</strain>
    </source>
</reference>
<feature type="transmembrane region" description="Helical" evidence="13">
    <location>
        <begin position="23"/>
        <end position="44"/>
    </location>
</feature>
<evidence type="ECO:0000256" key="5">
    <source>
        <dbReference type="ARBA" id="ARBA00022448"/>
    </source>
</evidence>
<dbReference type="PANTHER" id="PTHR30558">
    <property type="entry name" value="EXBD MEMBRANE COMPONENT OF PMF-DRIVEN MACROMOLECULE IMPORT SYSTEM"/>
    <property type="match status" value="1"/>
</dbReference>
<keyword evidence="8 12" id="KW-0812">Transmembrane</keyword>
<dbReference type="InterPro" id="IPR003400">
    <property type="entry name" value="ExbD"/>
</dbReference>
<name>A0ABT9A1G9_9SPHN</name>
<comment type="function">
    <text evidence="1">Involved in the TonB-dependent energy-dependent transport of various receptor-bound substrates.</text>
</comment>
<evidence type="ECO:0000256" key="7">
    <source>
        <dbReference type="ARBA" id="ARBA00022519"/>
    </source>
</evidence>
<accession>A0ABT9A1G9</accession>
<sequence>MPARAPTRSNPFMPPRIHDPQPLSALNITPLIDVLLVLIVMLILTIPMVTHKVPVDLNGPGDPPVTTPPTVHRIAIARDGALTWDAAALADAALPARLAAMRREDNVQLEIAADGEATYDRFDHILATIKQAGITKLGFVGNERFVTEGTTAR</sequence>
<evidence type="ECO:0000256" key="3">
    <source>
        <dbReference type="ARBA" id="ARBA00005811"/>
    </source>
</evidence>
<evidence type="ECO:0000313" key="14">
    <source>
        <dbReference type="EMBL" id="MDO7843229.1"/>
    </source>
</evidence>
<keyword evidence="7" id="KW-0997">Cell inner membrane</keyword>
<dbReference type="Gene3D" id="3.30.420.270">
    <property type="match status" value="1"/>
</dbReference>
<evidence type="ECO:0000256" key="2">
    <source>
        <dbReference type="ARBA" id="ARBA00004249"/>
    </source>
</evidence>
<keyword evidence="10 13" id="KW-1133">Transmembrane helix</keyword>
<evidence type="ECO:0000256" key="12">
    <source>
        <dbReference type="RuleBase" id="RU003879"/>
    </source>
</evidence>
<keyword evidence="11 13" id="KW-0472">Membrane</keyword>
<evidence type="ECO:0000313" key="15">
    <source>
        <dbReference type="Proteomes" id="UP001176468"/>
    </source>
</evidence>
<protein>
    <submittedName>
        <fullName evidence="14">Biopolymer transporter ExbD</fullName>
    </submittedName>
</protein>
<keyword evidence="6" id="KW-1003">Cell membrane</keyword>